<keyword evidence="5" id="KW-1185">Reference proteome</keyword>
<dbReference type="Gene3D" id="3.40.630.10">
    <property type="entry name" value="Zn peptidases"/>
    <property type="match status" value="1"/>
</dbReference>
<evidence type="ECO:0000256" key="2">
    <source>
        <dbReference type="ARBA" id="ARBA00022801"/>
    </source>
</evidence>
<name>W0VCZ5_9BURK</name>
<evidence type="ECO:0000313" key="5">
    <source>
        <dbReference type="Proteomes" id="UP000027604"/>
    </source>
</evidence>
<dbReference type="KEGG" id="jag:GJA_5189"/>
<dbReference type="STRING" id="1349767.GJA_5189"/>
<sequence>MVQFVHDHRGQQIQLLEQLVNLNSGTSNADGVRQVGERLKPQFEALGFDVQWHDLPENMRHAGSLVATLGAHPGKRMLLIGHLDTVFSRDSPFQRFTVSEDGRKASGPGVIDDKGGLVTILFALQALHQTGGLKNANLTVVLVGDEELAAQPTEVSRKALADAAKNSDMALGFEFGLSPDELVVGRRGLSEWLLRSTGAAQHSSTIFQPAVGFGAAFEVSRVLNELRGELSRTPGLTINPGLLLGGQKVREEEGGERGVASGKKTIVAGQALVRGDLRFSSDDQRDSAEQAMLAISSHALPGTASSVEFRRIMPVMAATSANQQLLAEYSAVSENLGGPPLRAIAPETRGGADISYIAQYVAASLDGLGPWGAGAHGEQETLDLDSLEVATTRAALFLARQISGGATK</sequence>
<dbReference type="Pfam" id="PF07687">
    <property type="entry name" value="M20_dimer"/>
    <property type="match status" value="1"/>
</dbReference>
<dbReference type="EMBL" id="HG322949">
    <property type="protein sequence ID" value="CDG85786.1"/>
    <property type="molecule type" value="Genomic_DNA"/>
</dbReference>
<gene>
    <name evidence="4" type="ORF">GJA_5189</name>
</gene>
<dbReference type="SUPFAM" id="SSF53187">
    <property type="entry name" value="Zn-dependent exopeptidases"/>
    <property type="match status" value="1"/>
</dbReference>
<dbReference type="SUPFAM" id="SSF55031">
    <property type="entry name" value="Bacterial exopeptidase dimerisation domain"/>
    <property type="match status" value="1"/>
</dbReference>
<reference evidence="4 5" key="1">
    <citation type="journal article" date="2015" name="Genome Announc.">
        <title>Genome Sequence of Mushroom Soft-Rot Pathogen Janthinobacterium agaricidamnosum.</title>
        <authorList>
            <person name="Graupner K."/>
            <person name="Lackner G."/>
            <person name="Hertweck C."/>
        </authorList>
    </citation>
    <scope>NUCLEOTIDE SEQUENCE [LARGE SCALE GENOMIC DNA]</scope>
    <source>
        <strain evidence="5">NBRC 102515 / DSM 9628</strain>
    </source>
</reference>
<keyword evidence="2" id="KW-0378">Hydrolase</keyword>
<dbReference type="Gene3D" id="3.30.70.360">
    <property type="match status" value="1"/>
</dbReference>
<proteinExistence type="predicted"/>
<protein>
    <submittedName>
        <fullName evidence="4">Peptidase M20/M25/M40 family protein</fullName>
    </submittedName>
</protein>
<dbReference type="HOGENOM" id="CLU_021802_7_0_4"/>
<dbReference type="CDD" id="cd03885">
    <property type="entry name" value="M20_CPDG2"/>
    <property type="match status" value="1"/>
</dbReference>
<dbReference type="OrthoDB" id="9776600at2"/>
<dbReference type="GO" id="GO:0016787">
    <property type="term" value="F:hydrolase activity"/>
    <property type="evidence" value="ECO:0007669"/>
    <property type="project" value="UniProtKB-KW"/>
</dbReference>
<feature type="domain" description="Peptidase M20 dimerisation" evidence="3">
    <location>
        <begin position="184"/>
        <end position="301"/>
    </location>
</feature>
<dbReference type="GO" id="GO:0046872">
    <property type="term" value="F:metal ion binding"/>
    <property type="evidence" value="ECO:0007669"/>
    <property type="project" value="UniProtKB-KW"/>
</dbReference>
<dbReference type="Pfam" id="PF01546">
    <property type="entry name" value="Peptidase_M20"/>
    <property type="match status" value="1"/>
</dbReference>
<dbReference type="InterPro" id="IPR036264">
    <property type="entry name" value="Bact_exopeptidase_dim_dom"/>
</dbReference>
<evidence type="ECO:0000313" key="4">
    <source>
        <dbReference type="EMBL" id="CDG85786.1"/>
    </source>
</evidence>
<dbReference type="PANTHER" id="PTHR43808:SF32">
    <property type="entry name" value="ARGE_DAPE-RELATED DEACYLASE"/>
    <property type="match status" value="1"/>
</dbReference>
<dbReference type="eggNOG" id="COG0624">
    <property type="taxonomic scope" value="Bacteria"/>
</dbReference>
<evidence type="ECO:0000259" key="3">
    <source>
        <dbReference type="Pfam" id="PF07687"/>
    </source>
</evidence>
<dbReference type="AlphaFoldDB" id="W0VCZ5"/>
<dbReference type="InterPro" id="IPR050072">
    <property type="entry name" value="Peptidase_M20A"/>
</dbReference>
<dbReference type="PANTHER" id="PTHR43808">
    <property type="entry name" value="ACETYLORNITHINE DEACETYLASE"/>
    <property type="match status" value="1"/>
</dbReference>
<dbReference type="InterPro" id="IPR011650">
    <property type="entry name" value="Peptidase_M20_dimer"/>
</dbReference>
<dbReference type="PATRIC" id="fig|1349767.4.peg.1791"/>
<accession>W0VCZ5</accession>
<keyword evidence="1" id="KW-0479">Metal-binding</keyword>
<evidence type="ECO:0000256" key="1">
    <source>
        <dbReference type="ARBA" id="ARBA00022723"/>
    </source>
</evidence>
<dbReference type="InterPro" id="IPR002933">
    <property type="entry name" value="Peptidase_M20"/>
</dbReference>
<dbReference type="Proteomes" id="UP000027604">
    <property type="component" value="Chromosome I"/>
</dbReference>
<organism evidence="4 5">
    <name type="scientific">Janthinobacterium agaricidamnosum NBRC 102515 = DSM 9628</name>
    <dbReference type="NCBI Taxonomy" id="1349767"/>
    <lineage>
        <taxon>Bacteria</taxon>
        <taxon>Pseudomonadati</taxon>
        <taxon>Pseudomonadota</taxon>
        <taxon>Betaproteobacteria</taxon>
        <taxon>Burkholderiales</taxon>
        <taxon>Oxalobacteraceae</taxon>
        <taxon>Janthinobacterium</taxon>
    </lineage>
</organism>